<evidence type="ECO:0000256" key="4">
    <source>
        <dbReference type="ARBA" id="ARBA00023002"/>
    </source>
</evidence>
<keyword evidence="4" id="KW-0560">Oxidoreductase</keyword>
<dbReference type="InterPro" id="IPR036188">
    <property type="entry name" value="FAD/NAD-bd_sf"/>
</dbReference>
<dbReference type="RefSeq" id="WP_161895440.1">
    <property type="nucleotide sequence ID" value="NZ_BJOV01000003.1"/>
</dbReference>
<sequence length="612" mass="67281">MTQTADIVMNTEAGSAAARMDAWLARFNDALAAGDPRQVASLFVADCYWRDLVSFTWNLKTMEGRDQIAGMLDERLADTVPRGFAASDAPSEADGVVEAFIRFETATGRGDGHLRIKADDDGQDRAWTLLTTLQELKDHEEPLGASRVLGAVHGSDPGAKSWAERQEIEAAELGRSVQPYVLVIGGGQGGIALGARLRQLGVPSIVVDKHDRPGDQWRGRYKTLCLHDPVWYDHLPYLPFPDNWPVFAPKDKIGDWLEFYTKVMEVPYWSKTECTSASYDEAAGRWTVELVRDGEPMTLHPTQLVLATGMSGKANVPTFPGADTFLGDQHHSSRHPGPDGFIGKKVVVIGANNSAHDICKALVENGIDTTMVQRSSTHIVKSDSLMEIGLGALYSEEAVKGGMTTKKADMTFASLPYRIMHQFQIPIYDAIRERDKDFYGRLEAAGFDLDFGDDDSGLFMKYLRRGSGYYIDVGACERVADGTIKLAHGGVDHLTENSVVLSDGTELPADVVVYATGYGSMNGWAADLMGQDVADRVGKVWGLGSDTTKDPGPWEGEQRNMWKPTQQPGLWFHGGNLHQSRHYSLYLALQLKARFEGLDTPVYGLQEVHHLS</sequence>
<dbReference type="PANTHER" id="PTHR43539">
    <property type="entry name" value="FLAVIN-BINDING MONOOXYGENASE-LIKE PROTEIN (AFU_ORTHOLOGUE AFUA_4G09220)"/>
    <property type="match status" value="1"/>
</dbReference>
<dbReference type="GO" id="GO:0050660">
    <property type="term" value="F:flavin adenine dinucleotide binding"/>
    <property type="evidence" value="ECO:0007669"/>
    <property type="project" value="InterPro"/>
</dbReference>
<evidence type="ECO:0000256" key="3">
    <source>
        <dbReference type="ARBA" id="ARBA00022827"/>
    </source>
</evidence>
<evidence type="ECO:0000313" key="6">
    <source>
        <dbReference type="Proteomes" id="UP000444960"/>
    </source>
</evidence>
<dbReference type="OrthoDB" id="9808049at2"/>
<dbReference type="GO" id="GO:0004499">
    <property type="term" value="F:N,N-dimethylaniline monooxygenase activity"/>
    <property type="evidence" value="ECO:0007669"/>
    <property type="project" value="InterPro"/>
</dbReference>
<accession>A0A7I9V8Q8</accession>
<proteinExistence type="inferred from homology"/>
<dbReference type="InterPro" id="IPR020946">
    <property type="entry name" value="Flavin_mOase-like"/>
</dbReference>
<keyword evidence="6" id="KW-1185">Reference proteome</keyword>
<dbReference type="InterPro" id="IPR032710">
    <property type="entry name" value="NTF2-like_dom_sf"/>
</dbReference>
<protein>
    <submittedName>
        <fullName evidence="5">FAD-dependent oxidoreductase</fullName>
    </submittedName>
</protein>
<dbReference type="Gene3D" id="3.10.450.50">
    <property type="match status" value="1"/>
</dbReference>
<dbReference type="SUPFAM" id="SSF54427">
    <property type="entry name" value="NTF2-like"/>
    <property type="match status" value="1"/>
</dbReference>
<evidence type="ECO:0000256" key="1">
    <source>
        <dbReference type="ARBA" id="ARBA00010139"/>
    </source>
</evidence>
<keyword evidence="2" id="KW-0285">Flavoprotein</keyword>
<organism evidence="5 6">
    <name type="scientific">Gordonia spumicola</name>
    <dbReference type="NCBI Taxonomy" id="589161"/>
    <lineage>
        <taxon>Bacteria</taxon>
        <taxon>Bacillati</taxon>
        <taxon>Actinomycetota</taxon>
        <taxon>Actinomycetes</taxon>
        <taxon>Mycobacteriales</taxon>
        <taxon>Gordoniaceae</taxon>
        <taxon>Gordonia</taxon>
    </lineage>
</organism>
<dbReference type="InterPro" id="IPR050982">
    <property type="entry name" value="Auxin_biosynth/cation_transpt"/>
</dbReference>
<comment type="caution">
    <text evidence="5">The sequence shown here is derived from an EMBL/GenBank/DDBJ whole genome shotgun (WGS) entry which is preliminary data.</text>
</comment>
<dbReference type="Proteomes" id="UP000444960">
    <property type="component" value="Unassembled WGS sequence"/>
</dbReference>
<reference evidence="6" key="1">
    <citation type="submission" date="2019-06" db="EMBL/GenBank/DDBJ databases">
        <title>Gordonia isolated from sludge of a wastewater treatment plant.</title>
        <authorList>
            <person name="Tamura T."/>
            <person name="Aoyama K."/>
            <person name="Kang Y."/>
            <person name="Saito S."/>
            <person name="Akiyama N."/>
            <person name="Yazawa K."/>
            <person name="Gonoi T."/>
            <person name="Mikami Y."/>
        </authorList>
    </citation>
    <scope>NUCLEOTIDE SEQUENCE [LARGE SCALE GENOMIC DNA]</scope>
    <source>
        <strain evidence="6">NBRC 107696</strain>
    </source>
</reference>
<dbReference type="PRINTS" id="PR00411">
    <property type="entry name" value="PNDRDTASEI"/>
</dbReference>
<comment type="similarity">
    <text evidence="1">Belongs to the FAD-binding monooxygenase family.</text>
</comment>
<dbReference type="EMBL" id="BJOV01000003">
    <property type="protein sequence ID" value="GEE01679.1"/>
    <property type="molecule type" value="Genomic_DNA"/>
</dbReference>
<dbReference type="Gene3D" id="3.50.50.60">
    <property type="entry name" value="FAD/NAD(P)-binding domain"/>
    <property type="match status" value="2"/>
</dbReference>
<dbReference type="Pfam" id="PF00743">
    <property type="entry name" value="FMO-like"/>
    <property type="match status" value="1"/>
</dbReference>
<dbReference type="GO" id="GO:0050661">
    <property type="term" value="F:NADP binding"/>
    <property type="evidence" value="ECO:0007669"/>
    <property type="project" value="InterPro"/>
</dbReference>
<dbReference type="PANTHER" id="PTHR43539:SF68">
    <property type="entry name" value="FLAVIN-BINDING MONOOXYGENASE-LIKE PROTEIN (AFU_ORTHOLOGUE AFUA_4G09220)"/>
    <property type="match status" value="1"/>
</dbReference>
<keyword evidence="3" id="KW-0274">FAD</keyword>
<dbReference type="SUPFAM" id="SSF51905">
    <property type="entry name" value="FAD/NAD(P)-binding domain"/>
    <property type="match status" value="1"/>
</dbReference>
<name>A0A7I9V8Q8_9ACTN</name>
<evidence type="ECO:0000256" key="2">
    <source>
        <dbReference type="ARBA" id="ARBA00022630"/>
    </source>
</evidence>
<dbReference type="AlphaFoldDB" id="A0A7I9V8Q8"/>
<evidence type="ECO:0000313" key="5">
    <source>
        <dbReference type="EMBL" id="GEE01679.1"/>
    </source>
</evidence>
<gene>
    <name evidence="5" type="ORF">nbrc107696_21250</name>
</gene>